<sequence length="235" mass="24896">MNFVLIPGAWHGGWSWHPVGHRLRAAGHNALALTLPGLSMGDDPSELRLTDAVEHIVAEVERRDLRDVVLVGHSFAGIPITAAAHRLAGRLAGIRYFSAFIPRRGESMTDAMGPEMGAYLRGAIGASPQRTIEVDFASFGAQLMQGEPGALQRLVYDQLVPQPGAYMLDAIDVDGVETLGVPIAYVLAEHDLALAAPGVELAARVGVEPIMVPGTHEALLTHPDEVAKALLNAAG</sequence>
<evidence type="ECO:0000313" key="2">
    <source>
        <dbReference type="EMBL" id="GIM66009.1"/>
    </source>
</evidence>
<feature type="domain" description="AB hydrolase-1" evidence="1">
    <location>
        <begin position="3"/>
        <end position="229"/>
    </location>
</feature>
<dbReference type="RefSeq" id="WP_212995131.1">
    <property type="nucleotide sequence ID" value="NZ_BAAATW010000001.1"/>
</dbReference>
<gene>
    <name evidence="2" type="ORF">Aco04nite_00020</name>
</gene>
<dbReference type="PANTHER" id="PTHR37017:SF13">
    <property type="entry name" value="AB HYDROLASE-1 DOMAIN-CONTAINING PROTEIN"/>
    <property type="match status" value="1"/>
</dbReference>
<keyword evidence="3" id="KW-1185">Reference proteome</keyword>
<dbReference type="GO" id="GO:0003824">
    <property type="term" value="F:catalytic activity"/>
    <property type="evidence" value="ECO:0007669"/>
    <property type="project" value="UniProtKB-ARBA"/>
</dbReference>
<evidence type="ECO:0000313" key="3">
    <source>
        <dbReference type="Proteomes" id="UP000680865"/>
    </source>
</evidence>
<protein>
    <submittedName>
        <fullName evidence="2">Salicylate esterase</fullName>
    </submittedName>
</protein>
<evidence type="ECO:0000259" key="1">
    <source>
        <dbReference type="Pfam" id="PF12697"/>
    </source>
</evidence>
<name>A0A919S5S1_9ACTN</name>
<accession>A0A919S5S1</accession>
<dbReference type="Pfam" id="PF12697">
    <property type="entry name" value="Abhydrolase_6"/>
    <property type="match status" value="1"/>
</dbReference>
<proteinExistence type="predicted"/>
<dbReference type="Proteomes" id="UP000680865">
    <property type="component" value="Unassembled WGS sequence"/>
</dbReference>
<dbReference type="SUPFAM" id="SSF53474">
    <property type="entry name" value="alpha/beta-Hydrolases"/>
    <property type="match status" value="1"/>
</dbReference>
<comment type="caution">
    <text evidence="2">The sequence shown here is derived from an EMBL/GenBank/DDBJ whole genome shotgun (WGS) entry which is preliminary data.</text>
</comment>
<dbReference type="AlphaFoldDB" id="A0A919S5S1"/>
<dbReference type="InterPro" id="IPR000073">
    <property type="entry name" value="AB_hydrolase_1"/>
</dbReference>
<dbReference type="InterPro" id="IPR029058">
    <property type="entry name" value="AB_hydrolase_fold"/>
</dbReference>
<dbReference type="PANTHER" id="PTHR37017">
    <property type="entry name" value="AB HYDROLASE-1 DOMAIN-CONTAINING PROTEIN-RELATED"/>
    <property type="match status" value="1"/>
</dbReference>
<dbReference type="Gene3D" id="3.40.50.1820">
    <property type="entry name" value="alpha/beta hydrolase"/>
    <property type="match status" value="1"/>
</dbReference>
<dbReference type="EMBL" id="BOQP01000001">
    <property type="protein sequence ID" value="GIM66009.1"/>
    <property type="molecule type" value="Genomic_DNA"/>
</dbReference>
<dbReference type="InterPro" id="IPR052897">
    <property type="entry name" value="Sec-Metab_Biosynth_Hydrolase"/>
</dbReference>
<reference evidence="2" key="1">
    <citation type="submission" date="2021-03" db="EMBL/GenBank/DDBJ databases">
        <title>Whole genome shotgun sequence of Actinoplanes consettensis NBRC 14913.</title>
        <authorList>
            <person name="Komaki H."/>
            <person name="Tamura T."/>
        </authorList>
    </citation>
    <scope>NUCLEOTIDE SEQUENCE</scope>
    <source>
        <strain evidence="2">NBRC 14913</strain>
    </source>
</reference>
<organism evidence="2 3">
    <name type="scientific">Winogradskya consettensis</name>
    <dbReference type="NCBI Taxonomy" id="113560"/>
    <lineage>
        <taxon>Bacteria</taxon>
        <taxon>Bacillati</taxon>
        <taxon>Actinomycetota</taxon>
        <taxon>Actinomycetes</taxon>
        <taxon>Micromonosporales</taxon>
        <taxon>Micromonosporaceae</taxon>
        <taxon>Winogradskya</taxon>
    </lineage>
</organism>